<name>A0A9X3AZF3_9HYPH</name>
<dbReference type="AlphaFoldDB" id="A0A9X3AZF3"/>
<proteinExistence type="predicted"/>
<evidence type="ECO:0008006" key="5">
    <source>
        <dbReference type="Google" id="ProtNLM"/>
    </source>
</evidence>
<comment type="caution">
    <text evidence="3">The sequence shown here is derived from an EMBL/GenBank/DDBJ whole genome shotgun (WGS) entry which is preliminary data.</text>
</comment>
<protein>
    <recommendedName>
        <fullName evidence="5">DUF883 domain-containing protein</fullName>
    </recommendedName>
</protein>
<gene>
    <name evidence="3" type="ORF">NYR54_05100</name>
</gene>
<feature type="region of interest" description="Disordered" evidence="1">
    <location>
        <begin position="42"/>
        <end position="64"/>
    </location>
</feature>
<reference evidence="3" key="1">
    <citation type="submission" date="2022-08" db="EMBL/GenBank/DDBJ databases">
        <title>Chelativorans sichuanense sp. nov., a paraffin oil-degrading bacterium isolated from a mixture of oil-based drill cuttings and paddy soil.</title>
        <authorList>
            <person name="Yu J."/>
            <person name="Liu H."/>
            <person name="Chen Q."/>
        </authorList>
    </citation>
    <scope>NUCLEOTIDE SEQUENCE</scope>
    <source>
        <strain evidence="3">SCAU 2101</strain>
    </source>
</reference>
<evidence type="ECO:0000313" key="4">
    <source>
        <dbReference type="Proteomes" id="UP001149009"/>
    </source>
</evidence>
<evidence type="ECO:0000313" key="3">
    <source>
        <dbReference type="EMBL" id="MCT8989674.1"/>
    </source>
</evidence>
<evidence type="ECO:0000256" key="1">
    <source>
        <dbReference type="SAM" id="MobiDB-lite"/>
    </source>
</evidence>
<keyword evidence="2" id="KW-0812">Transmembrane</keyword>
<keyword evidence="2" id="KW-0472">Membrane</keyword>
<keyword evidence="4" id="KW-1185">Reference proteome</keyword>
<dbReference type="RefSeq" id="WP_261514531.1">
    <property type="nucleotide sequence ID" value="NZ_JAODNV010000006.1"/>
</dbReference>
<keyword evidence="2" id="KW-1133">Transmembrane helix</keyword>
<organism evidence="3 4">
    <name type="scientific">Chelativorans petroleitrophicus</name>
    <dbReference type="NCBI Taxonomy" id="2975484"/>
    <lineage>
        <taxon>Bacteria</taxon>
        <taxon>Pseudomonadati</taxon>
        <taxon>Pseudomonadota</taxon>
        <taxon>Alphaproteobacteria</taxon>
        <taxon>Hyphomicrobiales</taxon>
        <taxon>Phyllobacteriaceae</taxon>
        <taxon>Chelativorans</taxon>
    </lineage>
</organism>
<feature type="region of interest" description="Disordered" evidence="1">
    <location>
        <begin position="1"/>
        <end position="24"/>
    </location>
</feature>
<feature type="compositionally biased region" description="Polar residues" evidence="1">
    <location>
        <begin position="1"/>
        <end position="13"/>
    </location>
</feature>
<accession>A0A9X3AZF3</accession>
<sequence>MATTGGKSTNRETNAQRDEPDLAADIRQLREDISRLTEHLMETGNRSMSRARRAAMEGADQLRDSAEEWQSDMAQAVREKPFTALALAAGVGWLLAMIMRR</sequence>
<dbReference type="EMBL" id="JAODNV010000006">
    <property type="protein sequence ID" value="MCT8989674.1"/>
    <property type="molecule type" value="Genomic_DNA"/>
</dbReference>
<evidence type="ECO:0000256" key="2">
    <source>
        <dbReference type="SAM" id="Phobius"/>
    </source>
</evidence>
<feature type="transmembrane region" description="Helical" evidence="2">
    <location>
        <begin position="82"/>
        <end position="99"/>
    </location>
</feature>
<dbReference type="Proteomes" id="UP001149009">
    <property type="component" value="Unassembled WGS sequence"/>
</dbReference>